<feature type="coiled-coil region" evidence="3">
    <location>
        <begin position="107"/>
        <end position="165"/>
    </location>
</feature>
<dbReference type="Gene3D" id="1.10.287.470">
    <property type="entry name" value="Helix hairpin bin"/>
    <property type="match status" value="1"/>
</dbReference>
<dbReference type="Pfam" id="PF25944">
    <property type="entry name" value="Beta-barrel_RND"/>
    <property type="match status" value="1"/>
</dbReference>
<evidence type="ECO:0000313" key="10">
    <source>
        <dbReference type="EMBL" id="GEK73538.1"/>
    </source>
</evidence>
<evidence type="ECO:0000256" key="4">
    <source>
        <dbReference type="SAM" id="MobiDB-lite"/>
    </source>
</evidence>
<dbReference type="InterPro" id="IPR058624">
    <property type="entry name" value="MdtA-like_HH"/>
</dbReference>
<dbReference type="Gene3D" id="2.40.30.170">
    <property type="match status" value="1"/>
</dbReference>
<evidence type="ECO:0000259" key="8">
    <source>
        <dbReference type="Pfam" id="PF25944"/>
    </source>
</evidence>
<reference evidence="10 11" key="1">
    <citation type="submission" date="2019-07" db="EMBL/GenBank/DDBJ databases">
        <title>Whole genome shotgun sequence of Halomonas halophila NBRC 102604.</title>
        <authorList>
            <person name="Hosoyama A."/>
            <person name="Uohara A."/>
            <person name="Ohji S."/>
            <person name="Ichikawa N."/>
        </authorList>
    </citation>
    <scope>NUCLEOTIDE SEQUENCE [LARGE SCALE GENOMIC DNA]</scope>
    <source>
        <strain evidence="10 11">NBRC 102604</strain>
    </source>
</reference>
<feature type="domain" description="Multidrug resistance protein MdtA-like beta-barrel" evidence="8">
    <location>
        <begin position="211"/>
        <end position="293"/>
    </location>
</feature>
<evidence type="ECO:0000256" key="3">
    <source>
        <dbReference type="SAM" id="Coils"/>
    </source>
</evidence>
<gene>
    <name evidence="10" type="ORF">HHA04nite_20820</name>
</gene>
<feature type="domain" description="Multidrug resistance protein MdtA-like alpha-helical hairpin" evidence="6">
    <location>
        <begin position="108"/>
        <end position="176"/>
    </location>
</feature>
<organism evidence="10 11">
    <name type="scientific">Halomonas halophila</name>
    <dbReference type="NCBI Taxonomy" id="29573"/>
    <lineage>
        <taxon>Bacteria</taxon>
        <taxon>Pseudomonadati</taxon>
        <taxon>Pseudomonadota</taxon>
        <taxon>Gammaproteobacteria</taxon>
        <taxon>Oceanospirillales</taxon>
        <taxon>Halomonadaceae</taxon>
        <taxon>Halomonas</taxon>
    </lineage>
</organism>
<protein>
    <submittedName>
        <fullName evidence="10">Hemolysin D</fullName>
    </submittedName>
</protein>
<dbReference type="Pfam" id="PF25967">
    <property type="entry name" value="RND-MFP_C"/>
    <property type="match status" value="1"/>
</dbReference>
<evidence type="ECO:0000313" key="11">
    <source>
        <dbReference type="Proteomes" id="UP000321121"/>
    </source>
</evidence>
<dbReference type="InterPro" id="IPR058625">
    <property type="entry name" value="MdtA-like_BSH"/>
</dbReference>
<accession>A0ABQ0U4T3</accession>
<dbReference type="Gene3D" id="2.40.420.20">
    <property type="match status" value="1"/>
</dbReference>
<dbReference type="NCBIfam" id="TIGR01730">
    <property type="entry name" value="RND_mfp"/>
    <property type="match status" value="1"/>
</dbReference>
<dbReference type="EMBL" id="BJUS01000023">
    <property type="protein sequence ID" value="GEK73538.1"/>
    <property type="molecule type" value="Genomic_DNA"/>
</dbReference>
<proteinExistence type="inferred from homology"/>
<feature type="compositionally biased region" description="Low complexity" evidence="4">
    <location>
        <begin position="385"/>
        <end position="401"/>
    </location>
</feature>
<dbReference type="Pfam" id="PF25917">
    <property type="entry name" value="BSH_RND"/>
    <property type="match status" value="1"/>
</dbReference>
<name>A0ABQ0U4T3_9GAMM</name>
<feature type="domain" description="Multidrug resistance protein MdtA-like barrel-sandwich hybrid" evidence="7">
    <location>
        <begin position="67"/>
        <end position="207"/>
    </location>
</feature>
<evidence type="ECO:0000256" key="5">
    <source>
        <dbReference type="SAM" id="SignalP"/>
    </source>
</evidence>
<evidence type="ECO:0000256" key="2">
    <source>
        <dbReference type="ARBA" id="ARBA00009477"/>
    </source>
</evidence>
<feature type="signal peptide" evidence="5">
    <location>
        <begin position="1"/>
        <end position="29"/>
    </location>
</feature>
<feature type="region of interest" description="Disordered" evidence="4">
    <location>
        <begin position="354"/>
        <end position="420"/>
    </location>
</feature>
<dbReference type="InterPro" id="IPR058627">
    <property type="entry name" value="MdtA-like_C"/>
</dbReference>
<comment type="similarity">
    <text evidence="2">Belongs to the membrane fusion protein (MFP) (TC 8.A.1) family.</text>
</comment>
<dbReference type="InterPro" id="IPR058626">
    <property type="entry name" value="MdtA-like_b-barrel"/>
</dbReference>
<dbReference type="Pfam" id="PF25876">
    <property type="entry name" value="HH_MFP_RND"/>
    <property type="match status" value="1"/>
</dbReference>
<dbReference type="InterPro" id="IPR006143">
    <property type="entry name" value="RND_pump_MFP"/>
</dbReference>
<evidence type="ECO:0000259" key="6">
    <source>
        <dbReference type="Pfam" id="PF25876"/>
    </source>
</evidence>
<keyword evidence="11" id="KW-1185">Reference proteome</keyword>
<dbReference type="RefSeq" id="WP_146909205.1">
    <property type="nucleotide sequence ID" value="NZ_BJUS01000023.1"/>
</dbReference>
<feature type="domain" description="Multidrug resistance protein MdtA-like C-terminal permuted SH3" evidence="9">
    <location>
        <begin position="299"/>
        <end position="356"/>
    </location>
</feature>
<comment type="subcellular location">
    <subcellularLocation>
        <location evidence="1">Cell inner membrane</location>
        <topology evidence="1">Lipid-anchor</topology>
    </subcellularLocation>
</comment>
<dbReference type="PROSITE" id="PS51257">
    <property type="entry name" value="PROKAR_LIPOPROTEIN"/>
    <property type="match status" value="1"/>
</dbReference>
<keyword evidence="3" id="KW-0175">Coiled coil</keyword>
<dbReference type="SUPFAM" id="SSF111369">
    <property type="entry name" value="HlyD-like secretion proteins"/>
    <property type="match status" value="1"/>
</dbReference>
<comment type="caution">
    <text evidence="10">The sequence shown here is derived from an EMBL/GenBank/DDBJ whole genome shotgun (WGS) entry which is preliminary data.</text>
</comment>
<dbReference type="Gene3D" id="2.40.50.100">
    <property type="match status" value="1"/>
</dbReference>
<dbReference type="PANTHER" id="PTHR30158:SF24">
    <property type="entry name" value="HLYD FAMILY SECRETION PROTEIN"/>
    <property type="match status" value="1"/>
</dbReference>
<dbReference type="Proteomes" id="UP000321121">
    <property type="component" value="Unassembled WGS sequence"/>
</dbReference>
<evidence type="ECO:0000259" key="9">
    <source>
        <dbReference type="Pfam" id="PF25967"/>
    </source>
</evidence>
<sequence length="420" mass="44272">MNTTLRRSRTGLLALAAGLLLSACGQEEAAPQQGGETPPQPKPVTTLAPQDIPLDKSYPAQLRSDTEVTLVARVTGVLEQRLFEPGDIVEKGDSLYAIEPDLYQATVSQREADLASAQAELERARRDANRFQELLRQNSVSRQQADQAQADLNVARASVAQAEAALASARIDLDYADVTAPVSGAIGLSEVNVGNLVSAGTELATITPVDPLEVRFQLPQQDAFTLRRQLGEQAPGEIAASLALPGVDEALEGRLEFLGSRVDERTSTVQAKATFDNPEGEVLPGQFVRVRLEGLKRFDVLAVPSIAVGQGLMGPQVFVLDEDDVARARTVDLGELAGPWQILTSGVEPGDRVMVGDPAGVQPGTPIAPQPFDGDARALIAQATGQSQDQPSGQGQGPAQGRDGAAGAERASPDEEDAAE</sequence>
<keyword evidence="5" id="KW-0732">Signal</keyword>
<evidence type="ECO:0000259" key="7">
    <source>
        <dbReference type="Pfam" id="PF25917"/>
    </source>
</evidence>
<feature type="chain" id="PRO_5046730345" evidence="5">
    <location>
        <begin position="30"/>
        <end position="420"/>
    </location>
</feature>
<dbReference type="PANTHER" id="PTHR30158">
    <property type="entry name" value="ACRA/E-RELATED COMPONENT OF DRUG EFFLUX TRANSPORTER"/>
    <property type="match status" value="1"/>
</dbReference>
<evidence type="ECO:0000256" key="1">
    <source>
        <dbReference type="ARBA" id="ARBA00004519"/>
    </source>
</evidence>